<dbReference type="Pfam" id="PF02655">
    <property type="entry name" value="ATP-grasp_3"/>
    <property type="match status" value="1"/>
</dbReference>
<comment type="caution">
    <text evidence="6">The sequence shown here is derived from an EMBL/GenBank/DDBJ whole genome shotgun (WGS) entry which is preliminary data.</text>
</comment>
<accession>A0ABU0ZDG1</accession>
<dbReference type="RefSeq" id="WP_308711721.1">
    <property type="nucleotide sequence ID" value="NZ_JAVHUY010000006.1"/>
</dbReference>
<evidence type="ECO:0000256" key="4">
    <source>
        <dbReference type="PROSITE-ProRule" id="PRU00409"/>
    </source>
</evidence>
<dbReference type="Gene3D" id="3.40.50.20">
    <property type="match status" value="1"/>
</dbReference>
<dbReference type="SUPFAM" id="SSF56059">
    <property type="entry name" value="Glutathione synthetase ATP-binding domain-like"/>
    <property type="match status" value="1"/>
</dbReference>
<dbReference type="PANTHER" id="PTHR43585">
    <property type="entry name" value="FUMIPYRROLE BIOSYNTHESIS PROTEIN C"/>
    <property type="match status" value="1"/>
</dbReference>
<evidence type="ECO:0000256" key="1">
    <source>
        <dbReference type="ARBA" id="ARBA00022598"/>
    </source>
</evidence>
<dbReference type="InterPro" id="IPR003806">
    <property type="entry name" value="ATP-grasp_PylC-type"/>
</dbReference>
<evidence type="ECO:0000256" key="2">
    <source>
        <dbReference type="ARBA" id="ARBA00022741"/>
    </source>
</evidence>
<dbReference type="PROSITE" id="PS50975">
    <property type="entry name" value="ATP_GRASP"/>
    <property type="match status" value="1"/>
</dbReference>
<dbReference type="InterPro" id="IPR011761">
    <property type="entry name" value="ATP-grasp"/>
</dbReference>
<protein>
    <submittedName>
        <fullName evidence="6">ATP-grasp domain-containing protein</fullName>
    </submittedName>
</protein>
<keyword evidence="2 4" id="KW-0547">Nucleotide-binding</keyword>
<evidence type="ECO:0000256" key="3">
    <source>
        <dbReference type="ARBA" id="ARBA00022840"/>
    </source>
</evidence>
<evidence type="ECO:0000313" key="7">
    <source>
        <dbReference type="Proteomes" id="UP001230908"/>
    </source>
</evidence>
<sequence>MPRVLVTGAGGPAGTALLAVLAERGVPAVGADMLPLPPRAGVPIERILPAGAPLFESEVLRLAARHRVDLVVPTVTEELPRMAALAAARAAPPRIAVGTPEAVAVADDKWRTVQVLARAGIAVPRSVVAGTADPVRVLGLPYLSKPRHGRGGRGVSLHHEPGGPRTTDHVLQEYVPGDEYAVQLYGAVSVVLRKTALAQGHVGNGVAVVREEHPDVAAVARAAVGTLGLTGPVDVDVRRRADGTPVVLEVNARFGAHLRSAPELVDQLLSP</sequence>
<gene>
    <name evidence="6" type="ORF">RB614_07900</name>
</gene>
<dbReference type="Gene3D" id="3.30.470.20">
    <property type="entry name" value="ATP-grasp fold, B domain"/>
    <property type="match status" value="1"/>
</dbReference>
<proteinExistence type="predicted"/>
<feature type="domain" description="ATP-grasp" evidence="5">
    <location>
        <begin position="113"/>
        <end position="155"/>
    </location>
</feature>
<dbReference type="InterPro" id="IPR036291">
    <property type="entry name" value="NAD(P)-bd_dom_sf"/>
</dbReference>
<keyword evidence="7" id="KW-1185">Reference proteome</keyword>
<dbReference type="Proteomes" id="UP001230908">
    <property type="component" value="Unassembled WGS sequence"/>
</dbReference>
<dbReference type="SUPFAM" id="SSF51735">
    <property type="entry name" value="NAD(P)-binding Rossmann-fold domains"/>
    <property type="match status" value="1"/>
</dbReference>
<dbReference type="PANTHER" id="PTHR43585:SF2">
    <property type="entry name" value="ATP-GRASP ENZYME FSQD"/>
    <property type="match status" value="1"/>
</dbReference>
<evidence type="ECO:0000313" key="6">
    <source>
        <dbReference type="EMBL" id="MDQ7904446.1"/>
    </source>
</evidence>
<dbReference type="InterPro" id="IPR052032">
    <property type="entry name" value="ATP-dep_AA_Ligase"/>
</dbReference>
<name>A0ABU0ZDG1_9ACTN</name>
<organism evidence="6 7">
    <name type="scientific">Phytohabitans maris</name>
    <dbReference type="NCBI Taxonomy" id="3071409"/>
    <lineage>
        <taxon>Bacteria</taxon>
        <taxon>Bacillati</taxon>
        <taxon>Actinomycetota</taxon>
        <taxon>Actinomycetes</taxon>
        <taxon>Micromonosporales</taxon>
        <taxon>Micromonosporaceae</taxon>
    </lineage>
</organism>
<evidence type="ECO:0000259" key="5">
    <source>
        <dbReference type="PROSITE" id="PS50975"/>
    </source>
</evidence>
<dbReference type="EMBL" id="JAVHUY010000006">
    <property type="protein sequence ID" value="MDQ7904446.1"/>
    <property type="molecule type" value="Genomic_DNA"/>
</dbReference>
<keyword evidence="3 4" id="KW-0067">ATP-binding</keyword>
<reference evidence="6 7" key="1">
    <citation type="submission" date="2023-08" db="EMBL/GenBank/DDBJ databases">
        <title>Phytohabitans sansha sp. nov., isolated from marine sediment.</title>
        <authorList>
            <person name="Zhao Y."/>
            <person name="Yi K."/>
        </authorList>
    </citation>
    <scope>NUCLEOTIDE SEQUENCE [LARGE SCALE GENOMIC DNA]</scope>
    <source>
        <strain evidence="6 7">ZYX-F-186</strain>
    </source>
</reference>
<keyword evidence="1" id="KW-0436">Ligase</keyword>